<organism evidence="1 2">
    <name type="scientific">Amniculicola lignicola CBS 123094</name>
    <dbReference type="NCBI Taxonomy" id="1392246"/>
    <lineage>
        <taxon>Eukaryota</taxon>
        <taxon>Fungi</taxon>
        <taxon>Dikarya</taxon>
        <taxon>Ascomycota</taxon>
        <taxon>Pezizomycotina</taxon>
        <taxon>Dothideomycetes</taxon>
        <taxon>Pleosporomycetidae</taxon>
        <taxon>Pleosporales</taxon>
        <taxon>Amniculicolaceae</taxon>
        <taxon>Amniculicola</taxon>
    </lineage>
</organism>
<dbReference type="AlphaFoldDB" id="A0A6A5W7B3"/>
<gene>
    <name evidence="1" type="ORF">P154DRAFT_300380</name>
</gene>
<dbReference type="EMBL" id="ML977618">
    <property type="protein sequence ID" value="KAF1996998.1"/>
    <property type="molecule type" value="Genomic_DNA"/>
</dbReference>
<evidence type="ECO:0000313" key="1">
    <source>
        <dbReference type="EMBL" id="KAF1996998.1"/>
    </source>
</evidence>
<protein>
    <submittedName>
        <fullName evidence="1">Uncharacterized protein</fullName>
    </submittedName>
</protein>
<evidence type="ECO:0000313" key="2">
    <source>
        <dbReference type="Proteomes" id="UP000799779"/>
    </source>
</evidence>
<accession>A0A6A5W7B3</accession>
<dbReference type="Proteomes" id="UP000799779">
    <property type="component" value="Unassembled WGS sequence"/>
</dbReference>
<sequence length="78" mass="8793">MMIARGSFLLFATTGFYTLDAYYHSRFPLVMSHLTTLSALVPKVLCFSILAYSLHISIGPWDWHVVLIIDSSKNLTIS</sequence>
<keyword evidence="2" id="KW-1185">Reference proteome</keyword>
<proteinExistence type="predicted"/>
<reference evidence="1" key="1">
    <citation type="journal article" date="2020" name="Stud. Mycol.">
        <title>101 Dothideomycetes genomes: a test case for predicting lifestyles and emergence of pathogens.</title>
        <authorList>
            <person name="Haridas S."/>
            <person name="Albert R."/>
            <person name="Binder M."/>
            <person name="Bloem J."/>
            <person name="Labutti K."/>
            <person name="Salamov A."/>
            <person name="Andreopoulos B."/>
            <person name="Baker S."/>
            <person name="Barry K."/>
            <person name="Bills G."/>
            <person name="Bluhm B."/>
            <person name="Cannon C."/>
            <person name="Castanera R."/>
            <person name="Culley D."/>
            <person name="Daum C."/>
            <person name="Ezra D."/>
            <person name="Gonzalez J."/>
            <person name="Henrissat B."/>
            <person name="Kuo A."/>
            <person name="Liang C."/>
            <person name="Lipzen A."/>
            <person name="Lutzoni F."/>
            <person name="Magnuson J."/>
            <person name="Mondo S."/>
            <person name="Nolan M."/>
            <person name="Ohm R."/>
            <person name="Pangilinan J."/>
            <person name="Park H.-J."/>
            <person name="Ramirez L."/>
            <person name="Alfaro M."/>
            <person name="Sun H."/>
            <person name="Tritt A."/>
            <person name="Yoshinaga Y."/>
            <person name="Zwiers L.-H."/>
            <person name="Turgeon B."/>
            <person name="Goodwin S."/>
            <person name="Spatafora J."/>
            <person name="Crous P."/>
            <person name="Grigoriev I."/>
        </authorList>
    </citation>
    <scope>NUCLEOTIDE SEQUENCE</scope>
    <source>
        <strain evidence="1">CBS 123094</strain>
    </source>
</reference>
<name>A0A6A5W7B3_9PLEO</name>